<feature type="compositionally biased region" description="Low complexity" evidence="1">
    <location>
        <begin position="678"/>
        <end position="688"/>
    </location>
</feature>
<evidence type="ECO:0000313" key="2">
    <source>
        <dbReference type="EMBL" id="KDN52187.1"/>
    </source>
</evidence>
<dbReference type="RefSeq" id="XP_013244977.1">
    <property type="nucleotide sequence ID" value="XM_013389523.1"/>
</dbReference>
<dbReference type="OrthoDB" id="3367100at2759"/>
<name>A0A066WE06_TILAU</name>
<feature type="compositionally biased region" description="Low complexity" evidence="1">
    <location>
        <begin position="328"/>
        <end position="355"/>
    </location>
</feature>
<feature type="compositionally biased region" description="Polar residues" evidence="1">
    <location>
        <begin position="116"/>
        <end position="125"/>
    </location>
</feature>
<feature type="compositionally biased region" description="Low complexity" evidence="1">
    <location>
        <begin position="1"/>
        <end position="16"/>
    </location>
</feature>
<dbReference type="Proteomes" id="UP000027361">
    <property type="component" value="Unassembled WGS sequence"/>
</dbReference>
<reference evidence="2 3" key="1">
    <citation type="submission" date="2014-05" db="EMBL/GenBank/DDBJ databases">
        <title>Draft genome sequence of a rare smut relative, Tilletiaria anomala UBC 951.</title>
        <authorList>
            <consortium name="DOE Joint Genome Institute"/>
            <person name="Toome M."/>
            <person name="Kuo A."/>
            <person name="Henrissat B."/>
            <person name="Lipzen A."/>
            <person name="Tritt A."/>
            <person name="Yoshinaga Y."/>
            <person name="Zane M."/>
            <person name="Barry K."/>
            <person name="Grigoriev I.V."/>
            <person name="Spatafora J.W."/>
            <person name="Aimea M.C."/>
        </authorList>
    </citation>
    <scope>NUCLEOTIDE SEQUENCE [LARGE SCALE GENOMIC DNA]</scope>
    <source>
        <strain evidence="2 3">UBC 951</strain>
    </source>
</reference>
<sequence length="1444" mass="150211">MSNLSPPLSNSGGSSMRNSQKAHSRTISRSLSVCAPSPPPAASAELDAAEKRSSRRRHKSSPRISLGSAGSNNGAHSNPSQHANASASTGSLAAPGSGSGGNGGGSSLVPPPYASSLHTSNNNHNDNIRIRAGIASSSSNSGHGQASGGGGADQHHASSHTHAHHSACRASISRSESTHNVRGNDKEGELEREREQESMPSYHISGPDAFDAIVQAANPRHPDHAVWVERFGGSLPSRGKLALSDDHAAAVAGESAGEGTAASGSRDSLSAAVVTVTHHAENAVSGSWRRASPSGTRGSRGRRDGEGAFGGGRTAAQQQQSRTRRTSSKTSLQHQGQQQYHSSSVNGGSSNPSNSRARAQDLFYAFPASSSAGRSGHPFGSDQDSDDVRVGTTTTAVGTSATAGASSFAPLFSPENPGPGGHVRCHSMDSRKRRSRKDKDKGKQKATPPPIPPPRVTSSTSFQAPAAVSGSAPGTPISPRAGLAAAMMTDSSSYASTMPPSQSHLSLAGVGRANISSNSHVRMGIAPPASASARARSVDMPRVTQRTSSISSSEAASLFVQPVPEWVEAAGSGMRAHPSKSPLRGLTSGFGIGSGSLPASPRTTSGANAQSEKEHTKKETKRPRSLSLHSVISSKFDAVTSVGVRGANNVGQAFAPASPVPALPQTATTSEAASDYTPSSYSAHSAPGSGSGSGSGPPSSPYAVRALPGTLNGRPTEARHLSTVYQEDTEAADEFFDANEIHDAASDLHARSAENNNSNTDITRHAAPPPLGNANANAKAHADARGNANANVHSNANENVHKHTVSGIAKKEKQKKSIKCSSSPMRDLSDRERRSLLAQNTYYIPPNPASRSPSSSGSPQLLSVDAQHLTSSSTSATAAAGAARGREFLRPTSSSPNLFAMEPGVEGIRANASEAGQSVIGTSSMHSRSHRHDSASGNANTQSQSQLESLKRPSGWRSARFPSFALRKKVHPSLDDSHGQAGAAPSGVGHRFEQTGASEGLVAAPPASEVLKPSKAPPPPKARKVEEASSWRSRFLRGSPGKVNVGSPKSVCKEPSSALTVPDSKPTHTLEADNKWRHDILSEVVTRSLNASNATLATSSPRQQPLPSLLHGASESKDLLTVAAADDILDGPTIRKSLSPHLLSEATAHSRDSTWRSMSSLEDKAGGNQLENETVARVEEKVQQGEGKRIDHGQILLDNSSASPFKDSNVKDVDKVLDLDAEAAMCAIPDDAAAAEVGAHRQALSPLPPPIQALRSRVTSPAEHSRTSFSMDRNRDPVMSPMLWSQQQTTQSRSPGLLGALRERMRSKSPGMAPAVDSSTYRHLGPVLSPESAVAKSPPFVAAEGDRAAPAFPRPIAVAAQASIGLGIKDSEVSETHAASASFAHEGTDTPPKPPPKYSADVRAFDDMLRGFGQAEKQVRQIISGKAREQLDETPSSLQNGTRN</sequence>
<evidence type="ECO:0000256" key="1">
    <source>
        <dbReference type="SAM" id="MobiDB-lite"/>
    </source>
</evidence>
<feature type="region of interest" description="Disordered" evidence="1">
    <location>
        <begin position="1"/>
        <end position="209"/>
    </location>
</feature>
<dbReference type="InParanoid" id="A0A066WE06"/>
<gene>
    <name evidence="2" type="ORF">K437DRAFT_34563</name>
</gene>
<feature type="compositionally biased region" description="Low complexity" evidence="1">
    <location>
        <begin position="85"/>
        <end position="96"/>
    </location>
</feature>
<evidence type="ECO:0000313" key="3">
    <source>
        <dbReference type="Proteomes" id="UP000027361"/>
    </source>
</evidence>
<feature type="compositionally biased region" description="Basic residues" evidence="1">
    <location>
        <begin position="157"/>
        <end position="167"/>
    </location>
</feature>
<feature type="region of interest" description="Disordered" evidence="1">
    <location>
        <begin position="971"/>
        <end position="1074"/>
    </location>
</feature>
<comment type="caution">
    <text evidence="2">The sequence shown here is derived from an EMBL/GenBank/DDBJ whole genome shotgun (WGS) entry which is preliminary data.</text>
</comment>
<feature type="compositionally biased region" description="Low complexity" evidence="1">
    <location>
        <begin position="849"/>
        <end position="859"/>
    </location>
</feature>
<feature type="region of interest" description="Disordered" evidence="1">
    <location>
        <begin position="753"/>
        <end position="900"/>
    </location>
</feature>
<feature type="compositionally biased region" description="Basic and acidic residues" evidence="1">
    <location>
        <begin position="1065"/>
        <end position="1074"/>
    </location>
</feature>
<feature type="compositionally biased region" description="Gly residues" evidence="1">
    <location>
        <begin position="97"/>
        <end position="106"/>
    </location>
</feature>
<feature type="region of interest" description="Disordered" evidence="1">
    <location>
        <begin position="1376"/>
        <end position="1400"/>
    </location>
</feature>
<feature type="compositionally biased region" description="Low complexity" evidence="1">
    <location>
        <begin position="390"/>
        <end position="407"/>
    </location>
</feature>
<feature type="compositionally biased region" description="Polar residues" evidence="1">
    <location>
        <begin position="1433"/>
        <end position="1444"/>
    </location>
</feature>
<feature type="compositionally biased region" description="Low complexity" evidence="1">
    <location>
        <begin position="870"/>
        <end position="883"/>
    </location>
</feature>
<feature type="region of interest" description="Disordered" evidence="1">
    <location>
        <begin position="1425"/>
        <end position="1444"/>
    </location>
</feature>
<feature type="region of interest" description="Disordered" evidence="1">
    <location>
        <begin position="1145"/>
        <end position="1169"/>
    </location>
</feature>
<dbReference type="HOGENOM" id="CLU_251690_0_0_1"/>
<organism evidence="2 3">
    <name type="scientific">Tilletiaria anomala (strain ATCC 24038 / CBS 436.72 / UBC 951)</name>
    <dbReference type="NCBI Taxonomy" id="1037660"/>
    <lineage>
        <taxon>Eukaryota</taxon>
        <taxon>Fungi</taxon>
        <taxon>Dikarya</taxon>
        <taxon>Basidiomycota</taxon>
        <taxon>Ustilaginomycotina</taxon>
        <taxon>Exobasidiomycetes</taxon>
        <taxon>Georgefischeriales</taxon>
        <taxon>Tilletiariaceae</taxon>
        <taxon>Tilletiaria</taxon>
    </lineage>
</organism>
<feature type="region of interest" description="Disordered" evidence="1">
    <location>
        <begin position="528"/>
        <end position="555"/>
    </location>
</feature>
<dbReference type="EMBL" id="JMSN01000013">
    <property type="protein sequence ID" value="KDN52187.1"/>
    <property type="molecule type" value="Genomic_DNA"/>
</dbReference>
<proteinExistence type="predicted"/>
<feature type="region of interest" description="Disordered" evidence="1">
    <location>
        <begin position="1256"/>
        <end position="1276"/>
    </location>
</feature>
<feature type="compositionally biased region" description="Polar residues" evidence="1">
    <location>
        <begin position="937"/>
        <end position="948"/>
    </location>
</feature>
<protein>
    <submittedName>
        <fullName evidence="2">Uncharacterized protein</fullName>
    </submittedName>
</protein>
<feature type="region of interest" description="Disordered" evidence="1">
    <location>
        <begin position="656"/>
        <end position="715"/>
    </location>
</feature>
<feature type="compositionally biased region" description="Basic and acidic residues" evidence="1">
    <location>
        <begin position="176"/>
        <end position="197"/>
    </location>
</feature>
<feature type="region of interest" description="Disordered" evidence="1">
    <location>
        <begin position="283"/>
        <end position="484"/>
    </location>
</feature>
<dbReference type="GeneID" id="25267393"/>
<feature type="region of interest" description="Disordered" evidence="1">
    <location>
        <begin position="570"/>
        <end position="629"/>
    </location>
</feature>
<feature type="compositionally biased region" description="Low complexity" evidence="1">
    <location>
        <begin position="132"/>
        <end position="144"/>
    </location>
</feature>
<accession>A0A066WE06</accession>
<feature type="compositionally biased region" description="Polar residues" evidence="1">
    <location>
        <begin position="601"/>
        <end position="610"/>
    </location>
</feature>
<feature type="region of interest" description="Disordered" evidence="1">
    <location>
        <begin position="920"/>
        <end position="954"/>
    </location>
</feature>
<feature type="compositionally biased region" description="Polar residues" evidence="1">
    <location>
        <begin position="68"/>
        <end position="84"/>
    </location>
</feature>
<keyword evidence="3" id="KW-1185">Reference proteome</keyword>
<feature type="compositionally biased region" description="Low complexity" evidence="1">
    <location>
        <begin position="772"/>
        <end position="791"/>
    </location>
</feature>